<dbReference type="VEuPathDB" id="FungiDB:DD237_008377"/>
<evidence type="ECO:0000313" key="3">
    <source>
        <dbReference type="Proteomes" id="UP000282087"/>
    </source>
</evidence>
<accession>A0A3M6VB03</accession>
<protein>
    <submittedName>
        <fullName evidence="2">Uncharacterized protein</fullName>
    </submittedName>
</protein>
<feature type="region of interest" description="Disordered" evidence="1">
    <location>
        <begin position="45"/>
        <end position="76"/>
    </location>
</feature>
<evidence type="ECO:0000256" key="1">
    <source>
        <dbReference type="SAM" id="MobiDB-lite"/>
    </source>
</evidence>
<sequence>MTSRMDRLEISQMQIDENERLRGAIDSGLFGSALDRGNGGVSMNHGALGFMPPKRSPEPRSSAATSASFGYGAIVF</sequence>
<organism evidence="2 3">
    <name type="scientific">Peronospora effusa</name>
    <dbReference type="NCBI Taxonomy" id="542832"/>
    <lineage>
        <taxon>Eukaryota</taxon>
        <taxon>Sar</taxon>
        <taxon>Stramenopiles</taxon>
        <taxon>Oomycota</taxon>
        <taxon>Peronosporomycetes</taxon>
        <taxon>Peronosporales</taxon>
        <taxon>Peronosporaceae</taxon>
        <taxon>Peronospora</taxon>
    </lineage>
</organism>
<dbReference type="EMBL" id="QLLG01000593">
    <property type="protein sequence ID" value="RMX62516.1"/>
    <property type="molecule type" value="Genomic_DNA"/>
</dbReference>
<keyword evidence="3" id="KW-1185">Reference proteome</keyword>
<proteinExistence type="predicted"/>
<dbReference type="AlphaFoldDB" id="A0A3M6VB03"/>
<name>A0A3M6VB03_9STRA</name>
<comment type="caution">
    <text evidence="2">The sequence shown here is derived from an EMBL/GenBank/DDBJ whole genome shotgun (WGS) entry which is preliminary data.</text>
</comment>
<dbReference type="Proteomes" id="UP000282087">
    <property type="component" value="Unassembled WGS sequence"/>
</dbReference>
<evidence type="ECO:0000313" key="2">
    <source>
        <dbReference type="EMBL" id="RMX62516.1"/>
    </source>
</evidence>
<reference evidence="2 3" key="1">
    <citation type="submission" date="2018-06" db="EMBL/GenBank/DDBJ databases">
        <title>Comparative genomics of downy mildews reveals potential adaptations to biotrophy.</title>
        <authorList>
            <person name="Fletcher K."/>
            <person name="Klosterman S.J."/>
            <person name="Derevnina L."/>
            <person name="Martin F."/>
            <person name="Koike S."/>
            <person name="Reyes Chin-Wo S."/>
            <person name="Mou B."/>
            <person name="Michelmore R."/>
        </authorList>
    </citation>
    <scope>NUCLEOTIDE SEQUENCE [LARGE SCALE GENOMIC DNA]</scope>
    <source>
        <strain evidence="2 3">R14</strain>
    </source>
</reference>
<gene>
    <name evidence="2" type="ORF">DD238_008337</name>
</gene>